<protein>
    <submittedName>
        <fullName evidence="2">Uncharacterized protein</fullName>
    </submittedName>
</protein>
<keyword evidence="1" id="KW-1133">Transmembrane helix</keyword>
<sequence length="51" mass="6033">MMLVDFRISDLVFGGILIGKMWFIGTVILKRKVPKFVPTWERFLLLYCGKR</sequence>
<dbReference type="AlphaFoldDB" id="A0A1M7ZZK1"/>
<name>A0A1M7ZZK1_9FLAO</name>
<reference evidence="3" key="1">
    <citation type="submission" date="2016-12" db="EMBL/GenBank/DDBJ databases">
        <authorList>
            <person name="Varghese N."/>
            <person name="Submissions S."/>
        </authorList>
    </citation>
    <scope>NUCLEOTIDE SEQUENCE [LARGE SCALE GENOMIC DNA]</scope>
    <source>
        <strain evidence="3">DSM 18830</strain>
    </source>
</reference>
<gene>
    <name evidence="2" type="ORF">SAMN05443547_2689</name>
</gene>
<keyword evidence="3" id="KW-1185">Reference proteome</keyword>
<proteinExistence type="predicted"/>
<evidence type="ECO:0000256" key="1">
    <source>
        <dbReference type="SAM" id="Phobius"/>
    </source>
</evidence>
<dbReference type="EMBL" id="FRYK01000007">
    <property type="protein sequence ID" value="SHO74298.1"/>
    <property type="molecule type" value="Genomic_DNA"/>
</dbReference>
<dbReference type="Proteomes" id="UP000184611">
    <property type="component" value="Unassembled WGS sequence"/>
</dbReference>
<keyword evidence="1" id="KW-0812">Transmembrane</keyword>
<keyword evidence="1" id="KW-0472">Membrane</keyword>
<feature type="transmembrane region" description="Helical" evidence="1">
    <location>
        <begin position="12"/>
        <end position="29"/>
    </location>
</feature>
<evidence type="ECO:0000313" key="2">
    <source>
        <dbReference type="EMBL" id="SHO74298.1"/>
    </source>
</evidence>
<evidence type="ECO:0000313" key="3">
    <source>
        <dbReference type="Proteomes" id="UP000184611"/>
    </source>
</evidence>
<accession>A0A1M7ZZK1</accession>
<organism evidence="2 3">
    <name type="scientific">Flavobacterium cucumis</name>
    <dbReference type="NCBI Taxonomy" id="416016"/>
    <lineage>
        <taxon>Bacteria</taxon>
        <taxon>Pseudomonadati</taxon>
        <taxon>Bacteroidota</taxon>
        <taxon>Flavobacteriia</taxon>
        <taxon>Flavobacteriales</taxon>
        <taxon>Flavobacteriaceae</taxon>
        <taxon>Flavobacterium</taxon>
    </lineage>
</organism>